<dbReference type="Pfam" id="PF01541">
    <property type="entry name" value="GIY-YIG"/>
    <property type="match status" value="1"/>
</dbReference>
<dbReference type="InterPro" id="IPR050190">
    <property type="entry name" value="UPF0213_domain"/>
</dbReference>
<dbReference type="CDD" id="cd10449">
    <property type="entry name" value="GIY-YIG_SLX1_like"/>
    <property type="match status" value="1"/>
</dbReference>
<dbReference type="EMBL" id="MFIE01000028">
    <property type="protein sequence ID" value="OGF82200.1"/>
    <property type="molecule type" value="Genomic_DNA"/>
</dbReference>
<accession>A0A1F5X2U8</accession>
<organism evidence="3 4">
    <name type="scientific">Candidatus Giovannonibacteria bacterium RIFCSPLOWO2_01_FULL_46_13</name>
    <dbReference type="NCBI Taxonomy" id="1798352"/>
    <lineage>
        <taxon>Bacteria</taxon>
        <taxon>Candidatus Giovannoniibacteriota</taxon>
    </lineage>
</organism>
<comment type="caution">
    <text evidence="3">The sequence shown here is derived from an EMBL/GenBank/DDBJ whole genome shotgun (WGS) entry which is preliminary data.</text>
</comment>
<evidence type="ECO:0000259" key="2">
    <source>
        <dbReference type="PROSITE" id="PS50164"/>
    </source>
</evidence>
<dbReference type="InterPro" id="IPR035901">
    <property type="entry name" value="GIY-YIG_endonuc_sf"/>
</dbReference>
<reference evidence="3 4" key="1">
    <citation type="journal article" date="2016" name="Nat. Commun.">
        <title>Thousands of microbial genomes shed light on interconnected biogeochemical processes in an aquifer system.</title>
        <authorList>
            <person name="Anantharaman K."/>
            <person name="Brown C.T."/>
            <person name="Hug L.A."/>
            <person name="Sharon I."/>
            <person name="Castelle C.J."/>
            <person name="Probst A.J."/>
            <person name="Thomas B.C."/>
            <person name="Singh A."/>
            <person name="Wilkins M.J."/>
            <person name="Karaoz U."/>
            <person name="Brodie E.L."/>
            <person name="Williams K.H."/>
            <person name="Hubbard S.S."/>
            <person name="Banfield J.F."/>
        </authorList>
    </citation>
    <scope>NUCLEOTIDE SEQUENCE [LARGE SCALE GENOMIC DNA]</scope>
</reference>
<dbReference type="PANTHER" id="PTHR34477:SF5">
    <property type="entry name" value="BSL5627 PROTEIN"/>
    <property type="match status" value="1"/>
</dbReference>
<evidence type="ECO:0000313" key="4">
    <source>
        <dbReference type="Proteomes" id="UP000178684"/>
    </source>
</evidence>
<dbReference type="Proteomes" id="UP000178684">
    <property type="component" value="Unassembled WGS sequence"/>
</dbReference>
<gene>
    <name evidence="3" type="ORF">A3B18_04115</name>
</gene>
<protein>
    <recommendedName>
        <fullName evidence="2">GIY-YIG domain-containing protein</fullName>
    </recommendedName>
</protein>
<dbReference type="InterPro" id="IPR000305">
    <property type="entry name" value="GIY-YIG_endonuc"/>
</dbReference>
<comment type="similarity">
    <text evidence="1">Belongs to the UPF0213 family.</text>
</comment>
<dbReference type="SUPFAM" id="SSF82771">
    <property type="entry name" value="GIY-YIG endonuclease"/>
    <property type="match status" value="1"/>
</dbReference>
<proteinExistence type="inferred from homology"/>
<sequence>MYYVYVLYNLDDESAKKIYIGVTDDLIRRVREHNSGQSKWTSGFGPWKPVYYEAYLSAKDAINRERKLKHHGKGVSELKKRIEDSVYKAKKVRD</sequence>
<dbReference type="PANTHER" id="PTHR34477">
    <property type="entry name" value="UPF0213 PROTEIN YHBQ"/>
    <property type="match status" value="1"/>
</dbReference>
<feature type="domain" description="GIY-YIG" evidence="2">
    <location>
        <begin position="1"/>
        <end position="82"/>
    </location>
</feature>
<evidence type="ECO:0000256" key="1">
    <source>
        <dbReference type="ARBA" id="ARBA00007435"/>
    </source>
</evidence>
<evidence type="ECO:0000313" key="3">
    <source>
        <dbReference type="EMBL" id="OGF82200.1"/>
    </source>
</evidence>
<dbReference type="PROSITE" id="PS50164">
    <property type="entry name" value="GIY_YIG"/>
    <property type="match status" value="1"/>
</dbReference>
<dbReference type="Gene3D" id="3.40.1440.10">
    <property type="entry name" value="GIY-YIG endonuclease"/>
    <property type="match status" value="1"/>
</dbReference>
<dbReference type="AlphaFoldDB" id="A0A1F5X2U8"/>
<name>A0A1F5X2U8_9BACT</name>